<sequence>MTLELTIRPLAPGEDYPYDLLLLADPSRTMVDDYLTRGWCHVATLGSDVVGEFVLIPTHPRTIEIVNVAVMEAHQGRGIGKALVYAAIGEAKRRGAATVEIGTGNSGFLQLKLYQQCGFRIVGVDPDFFVRHYDEPLYEDGMQVRDMVRLRMLLE</sequence>
<dbReference type="Gene3D" id="3.40.630.30">
    <property type="match status" value="1"/>
</dbReference>
<dbReference type="GO" id="GO:0016747">
    <property type="term" value="F:acyltransferase activity, transferring groups other than amino-acyl groups"/>
    <property type="evidence" value="ECO:0007669"/>
    <property type="project" value="InterPro"/>
</dbReference>
<evidence type="ECO:0000313" key="4">
    <source>
        <dbReference type="EMBL" id="MBB6672692.1"/>
    </source>
</evidence>
<feature type="domain" description="N-acetyltransferase" evidence="3">
    <location>
        <begin position="5"/>
        <end position="155"/>
    </location>
</feature>
<keyword evidence="5" id="KW-1185">Reference proteome</keyword>
<dbReference type="AlphaFoldDB" id="A0A7X0RS67"/>
<accession>A0A7X0RS67</accession>
<protein>
    <submittedName>
        <fullName evidence="4">GNAT family N-acetyltransferase</fullName>
    </submittedName>
</protein>
<dbReference type="EMBL" id="JACJVP010000030">
    <property type="protein sequence ID" value="MBB6672692.1"/>
    <property type="molecule type" value="Genomic_DNA"/>
</dbReference>
<dbReference type="CDD" id="cd04301">
    <property type="entry name" value="NAT_SF"/>
    <property type="match status" value="1"/>
</dbReference>
<dbReference type="InterPro" id="IPR050832">
    <property type="entry name" value="Bact_Acetyltransf"/>
</dbReference>
<evidence type="ECO:0000256" key="2">
    <source>
        <dbReference type="ARBA" id="ARBA00023315"/>
    </source>
</evidence>
<dbReference type="PANTHER" id="PTHR43877:SF2">
    <property type="entry name" value="AMINOALKYLPHOSPHONATE N-ACETYLTRANSFERASE-RELATED"/>
    <property type="match status" value="1"/>
</dbReference>
<comment type="caution">
    <text evidence="4">The sequence shown here is derived from an EMBL/GenBank/DDBJ whole genome shotgun (WGS) entry which is preliminary data.</text>
</comment>
<dbReference type="RefSeq" id="WP_185670547.1">
    <property type="nucleotide sequence ID" value="NZ_JACJVP010000030.1"/>
</dbReference>
<gene>
    <name evidence="4" type="ORF">H7C19_18580</name>
</gene>
<evidence type="ECO:0000256" key="1">
    <source>
        <dbReference type="ARBA" id="ARBA00022679"/>
    </source>
</evidence>
<evidence type="ECO:0000259" key="3">
    <source>
        <dbReference type="PROSITE" id="PS51186"/>
    </source>
</evidence>
<dbReference type="PANTHER" id="PTHR43877">
    <property type="entry name" value="AMINOALKYLPHOSPHONATE N-ACETYLTRANSFERASE-RELATED-RELATED"/>
    <property type="match status" value="1"/>
</dbReference>
<dbReference type="InterPro" id="IPR000182">
    <property type="entry name" value="GNAT_dom"/>
</dbReference>
<reference evidence="4 5" key="1">
    <citation type="submission" date="2020-08" db="EMBL/GenBank/DDBJ databases">
        <title>Cohnella phylogeny.</title>
        <authorList>
            <person name="Dunlap C."/>
        </authorList>
    </citation>
    <scope>NUCLEOTIDE SEQUENCE [LARGE SCALE GENOMIC DNA]</scope>
    <source>
        <strain evidence="4 5">DSM 28246</strain>
    </source>
</reference>
<evidence type="ECO:0000313" key="5">
    <source>
        <dbReference type="Proteomes" id="UP000547209"/>
    </source>
</evidence>
<dbReference type="InterPro" id="IPR016181">
    <property type="entry name" value="Acyl_CoA_acyltransferase"/>
</dbReference>
<keyword evidence="2" id="KW-0012">Acyltransferase</keyword>
<proteinExistence type="predicted"/>
<dbReference type="SUPFAM" id="SSF55729">
    <property type="entry name" value="Acyl-CoA N-acyltransferases (Nat)"/>
    <property type="match status" value="1"/>
</dbReference>
<organism evidence="4 5">
    <name type="scientific">Cohnella nanjingensis</name>
    <dbReference type="NCBI Taxonomy" id="1387779"/>
    <lineage>
        <taxon>Bacteria</taxon>
        <taxon>Bacillati</taxon>
        <taxon>Bacillota</taxon>
        <taxon>Bacilli</taxon>
        <taxon>Bacillales</taxon>
        <taxon>Paenibacillaceae</taxon>
        <taxon>Cohnella</taxon>
    </lineage>
</organism>
<dbReference type="Pfam" id="PF00583">
    <property type="entry name" value="Acetyltransf_1"/>
    <property type="match status" value="1"/>
</dbReference>
<name>A0A7X0RS67_9BACL</name>
<dbReference type="Proteomes" id="UP000547209">
    <property type="component" value="Unassembled WGS sequence"/>
</dbReference>
<keyword evidence="1 4" id="KW-0808">Transferase</keyword>
<dbReference type="PROSITE" id="PS51186">
    <property type="entry name" value="GNAT"/>
    <property type="match status" value="1"/>
</dbReference>